<gene>
    <name evidence="4" type="ORF">PoMZ_01741</name>
</gene>
<evidence type="ECO:0000256" key="2">
    <source>
        <dbReference type="ARBA" id="ARBA00022884"/>
    </source>
</evidence>
<organism evidence="4 5">
    <name type="scientific">Pyricularia oryzae</name>
    <name type="common">Rice blast fungus</name>
    <name type="synonym">Magnaporthe oryzae</name>
    <dbReference type="NCBI Taxonomy" id="318829"/>
    <lineage>
        <taxon>Eukaryota</taxon>
        <taxon>Fungi</taxon>
        <taxon>Dikarya</taxon>
        <taxon>Ascomycota</taxon>
        <taxon>Pezizomycotina</taxon>
        <taxon>Sordariomycetes</taxon>
        <taxon>Sordariomycetidae</taxon>
        <taxon>Magnaporthales</taxon>
        <taxon>Pyriculariaceae</taxon>
        <taxon>Pyricularia</taxon>
    </lineage>
</organism>
<evidence type="ECO:0000313" key="4">
    <source>
        <dbReference type="EMBL" id="QBZ56824.1"/>
    </source>
</evidence>
<dbReference type="InterPro" id="IPR006196">
    <property type="entry name" value="RNA-binding_domain_S1_IF1"/>
</dbReference>
<sequence>MARPKRNVLAAAEETTTPPDALAANQAIARIIKAEGNSLYSCTLPNGKEVLAELAARFRNTIWVRRGGYVLLERADEEERKGSRVEGEIVNIVRDERGWRKQPYWPKEFTKKVEEDSDDDESNVGKMPPSDSEDDSA</sequence>
<dbReference type="InterPro" id="IPR001253">
    <property type="entry name" value="TIF_eIF-1A"/>
</dbReference>
<evidence type="ECO:0000256" key="1">
    <source>
        <dbReference type="ARBA" id="ARBA00007340"/>
    </source>
</evidence>
<keyword evidence="2" id="KW-0694">RNA-binding</keyword>
<dbReference type="Gene3D" id="2.40.50.140">
    <property type="entry name" value="Nucleic acid-binding proteins"/>
    <property type="match status" value="1"/>
</dbReference>
<dbReference type="Proteomes" id="UP000294847">
    <property type="component" value="Chromosome 2"/>
</dbReference>
<dbReference type="VEuPathDB" id="FungiDB:M_BR32_EuGene_00061741"/>
<dbReference type="GO" id="GO:0003723">
    <property type="term" value="F:RNA binding"/>
    <property type="evidence" value="ECO:0007669"/>
    <property type="project" value="UniProtKB-KW"/>
</dbReference>
<dbReference type="SUPFAM" id="SSF50249">
    <property type="entry name" value="Nucleic acid-binding proteins"/>
    <property type="match status" value="1"/>
</dbReference>
<dbReference type="EMBL" id="CP034205">
    <property type="protein sequence ID" value="QBZ56824.1"/>
    <property type="molecule type" value="Genomic_DNA"/>
</dbReference>
<protein>
    <submittedName>
        <fullName evidence="4">Uncharacterized protein</fullName>
    </submittedName>
</protein>
<dbReference type="AlphaFoldDB" id="A0A4P7N9K1"/>
<evidence type="ECO:0000256" key="3">
    <source>
        <dbReference type="SAM" id="MobiDB-lite"/>
    </source>
</evidence>
<feature type="region of interest" description="Disordered" evidence="3">
    <location>
        <begin position="104"/>
        <end position="137"/>
    </location>
</feature>
<dbReference type="InterPro" id="IPR039294">
    <property type="entry name" value="EIF1AD"/>
</dbReference>
<dbReference type="SMART" id="SM00652">
    <property type="entry name" value="eIF1a"/>
    <property type="match status" value="1"/>
</dbReference>
<accession>A0A4P7N9K1</accession>
<dbReference type="PANTHER" id="PTHR21641:SF0">
    <property type="entry name" value="RNA-BINDING PROTEIN EIF1AD-RELATED"/>
    <property type="match status" value="1"/>
</dbReference>
<dbReference type="InterPro" id="IPR012340">
    <property type="entry name" value="NA-bd_OB-fold"/>
</dbReference>
<evidence type="ECO:0000313" key="5">
    <source>
        <dbReference type="Proteomes" id="UP000294847"/>
    </source>
</evidence>
<dbReference type="PROSITE" id="PS50832">
    <property type="entry name" value="S1_IF1_TYPE"/>
    <property type="match status" value="1"/>
</dbReference>
<dbReference type="GO" id="GO:0005634">
    <property type="term" value="C:nucleus"/>
    <property type="evidence" value="ECO:0007669"/>
    <property type="project" value="TreeGrafter"/>
</dbReference>
<name>A0A4P7N9K1_PYROR</name>
<dbReference type="PANTHER" id="PTHR21641">
    <property type="entry name" value="TRANSLATION INITIATION FACTOR-RELATED"/>
    <property type="match status" value="1"/>
</dbReference>
<dbReference type="GO" id="GO:0003743">
    <property type="term" value="F:translation initiation factor activity"/>
    <property type="evidence" value="ECO:0007669"/>
    <property type="project" value="UniProtKB-UniRule"/>
</dbReference>
<comment type="similarity">
    <text evidence="1">Belongs to the EIF1AD family.</text>
</comment>
<proteinExistence type="inferred from homology"/>
<dbReference type="Pfam" id="PF01176">
    <property type="entry name" value="eIF-1a"/>
    <property type="match status" value="1"/>
</dbReference>
<reference evidence="4 5" key="1">
    <citation type="journal article" date="2019" name="Mol. Biol. Evol.">
        <title>Blast fungal genomes show frequent chromosomal changes, gene gains and losses, and effector gene turnover.</title>
        <authorList>
            <person name="Gomez Luciano L.B."/>
            <person name="Jason Tsai I."/>
            <person name="Chuma I."/>
            <person name="Tosa Y."/>
            <person name="Chen Y.H."/>
            <person name="Li J.Y."/>
            <person name="Li M.Y."/>
            <person name="Jade Lu M.Y."/>
            <person name="Nakayashiki H."/>
            <person name="Li W.H."/>
        </authorList>
    </citation>
    <scope>NUCLEOTIDE SEQUENCE [LARGE SCALE GENOMIC DNA]</scope>
    <source>
        <strain evidence="4">MZ5-1-6</strain>
    </source>
</reference>